<feature type="region of interest" description="Disordered" evidence="2">
    <location>
        <begin position="701"/>
        <end position="746"/>
    </location>
</feature>
<dbReference type="PROSITE" id="PS50157">
    <property type="entry name" value="ZINC_FINGER_C2H2_2"/>
    <property type="match status" value="2"/>
</dbReference>
<dbReference type="PANTHER" id="PTHR12451">
    <property type="entry name" value="TRANSCRIPTION FACTOR CASTOR PROTEIN MING -RELATED"/>
    <property type="match status" value="1"/>
</dbReference>
<protein>
    <submittedName>
        <fullName evidence="4">GG10881</fullName>
    </submittedName>
</protein>
<dbReference type="GO" id="GO:0045892">
    <property type="term" value="P:negative regulation of DNA-templated transcription"/>
    <property type="evidence" value="ECO:0007669"/>
    <property type="project" value="EnsemblMetazoa"/>
</dbReference>
<dbReference type="InterPro" id="IPR040373">
    <property type="entry name" value="CASZ1"/>
</dbReference>
<dbReference type="GO" id="GO:0000977">
    <property type="term" value="F:RNA polymerase II transcription regulatory region sequence-specific DNA binding"/>
    <property type="evidence" value="ECO:0007669"/>
    <property type="project" value="TreeGrafter"/>
</dbReference>
<gene>
    <name evidence="4" type="primary">Dere\GG10881</name>
    <name evidence="4" type="ORF">Dere_GG10881</name>
</gene>
<dbReference type="PhylomeDB" id="B3P2I9"/>
<dbReference type="GO" id="GO:0021782">
    <property type="term" value="P:glial cell development"/>
    <property type="evidence" value="ECO:0007669"/>
    <property type="project" value="EnsemblMetazoa"/>
</dbReference>
<dbReference type="GO" id="GO:0009791">
    <property type="term" value="P:post-embryonic development"/>
    <property type="evidence" value="ECO:0007669"/>
    <property type="project" value="EnsemblMetazoa"/>
</dbReference>
<dbReference type="SMART" id="SM00355">
    <property type="entry name" value="ZnF_C2H2"/>
    <property type="match status" value="4"/>
</dbReference>
<evidence type="ECO:0000256" key="1">
    <source>
        <dbReference type="PROSITE-ProRule" id="PRU00042"/>
    </source>
</evidence>
<evidence type="ECO:0000313" key="4">
    <source>
        <dbReference type="EMBL" id="EDV47939.1"/>
    </source>
</evidence>
<dbReference type="PANTHER" id="PTHR12451:SF0">
    <property type="entry name" value="ZINC FINGER PROTEIN CASTOR HOMOLOG 1"/>
    <property type="match status" value="1"/>
</dbReference>
<feature type="region of interest" description="Disordered" evidence="2">
    <location>
        <begin position="57"/>
        <end position="97"/>
    </location>
</feature>
<dbReference type="GO" id="GO:0016319">
    <property type="term" value="P:mushroom body development"/>
    <property type="evidence" value="ECO:0007669"/>
    <property type="project" value="EnsemblMetazoa"/>
</dbReference>
<sequence>MSNQMEFIMQLYMMNLMKQQQQMQLQLPQQQQQQQQQLAGYTYTQNEDITSSTCLQQQQQQHQQPDLRQTRTHKRISSQNTNCSSSRSCSPNSNLIAFQPQQYPGATAATPPTPNSNPSNLVNQMLLQSLPPLTQLMLQQQQQQLQLQQHQQHLLTTSNLLLTPTHTPSSLGKQEPLQHQLLLGQLAGSEQLATNNFLQSSTVTSTPIEREKAATPAFSAGAAAGNLSAVQVKFEQESADDEDDDKPLSSLTSCSSSGHTNASSEKLLLTGVHPLESTTDSLDSPSMIFKCESSQKSRGSTEKKQLCRQRVGSLGGSIAAQLGTRQSELGPTDASVLYTPVKQPADSSYHITPVESDLTPNTPLQATQAISLLTPPSSEQSKSLVSLSAASGLDALLQNEEVLKNLRKVSSYLECENSLCRQENLREHFHCHEEPCQGKILSKKDDIIRHLKWHKKRKESLKLGFARFSSSDDCAPAYGAGCAYNWKQTHYHCVYEHCPKVYVSTSDVQMHANFHRKDSEIVNEGFRRFRAHENCRIEDCPFFGKKISHYHCCREGCNHTFKNKADMDKHKTYHLKDHQLKMDGFKKILKTEVCPFDACKFSTVCNHIHCVREGCDYILHSSSQMISHKRKHDRLDGEQAYQQFKIKPDVDESSLDATPHQQQQQQSTSLSQSQGSSSVCGSNSSTPLSSLSAEHFLARKRGRPPKKIQLPADAQQSEAKRPKLEDDSSNPAMNLPQSQPATAVHPLTSGLFPGLLPTGTAPGADPTAPNFQLTHLMALFQLQNPLFYQNLYPGMTQNPSILGNLAALSAASAAAAAAAAANGSGVQQPKSEFSFKPEFKE</sequence>
<feature type="compositionally biased region" description="Polar residues" evidence="2">
    <location>
        <begin position="729"/>
        <end position="741"/>
    </location>
</feature>
<dbReference type="HOGENOM" id="CLU_355756_0_0_1"/>
<dbReference type="OMA" id="MTQNPSM"/>
<dbReference type="Proteomes" id="UP000008711">
    <property type="component" value="Unassembled WGS sequence"/>
</dbReference>
<reference evidence="4 5" key="2">
    <citation type="journal article" date="2008" name="Bioinformatics">
        <title>Assembly reconciliation.</title>
        <authorList>
            <person name="Zimin A.V."/>
            <person name="Smith D.R."/>
            <person name="Sutton G."/>
            <person name="Yorke J.A."/>
        </authorList>
    </citation>
    <scope>NUCLEOTIDE SEQUENCE [LARGE SCALE GENOMIC DNA]</scope>
    <source>
        <strain evidence="4 5">TSC#14021-0224.01</strain>
    </source>
</reference>
<keyword evidence="1" id="KW-0479">Metal-binding</keyword>
<feature type="region of interest" description="Disordered" evidence="2">
    <location>
        <begin position="235"/>
        <end position="262"/>
    </location>
</feature>
<name>B3P2I9_DROER</name>
<dbReference type="GO" id="GO:0000981">
    <property type="term" value="F:DNA-binding transcription factor activity, RNA polymerase II-specific"/>
    <property type="evidence" value="ECO:0007669"/>
    <property type="project" value="TreeGrafter"/>
</dbReference>
<dbReference type="KEGG" id="der:6552836"/>
<organism evidence="4 5">
    <name type="scientific">Drosophila erecta</name>
    <name type="common">Fruit fly</name>
    <dbReference type="NCBI Taxonomy" id="7220"/>
    <lineage>
        <taxon>Eukaryota</taxon>
        <taxon>Metazoa</taxon>
        <taxon>Ecdysozoa</taxon>
        <taxon>Arthropoda</taxon>
        <taxon>Hexapoda</taxon>
        <taxon>Insecta</taxon>
        <taxon>Pterygota</taxon>
        <taxon>Neoptera</taxon>
        <taxon>Endopterygota</taxon>
        <taxon>Diptera</taxon>
        <taxon>Brachycera</taxon>
        <taxon>Muscomorpha</taxon>
        <taxon>Ephydroidea</taxon>
        <taxon>Drosophilidae</taxon>
        <taxon>Drosophila</taxon>
        <taxon>Sophophora</taxon>
    </lineage>
</organism>
<feature type="compositionally biased region" description="Low complexity" evidence="2">
    <location>
        <begin position="661"/>
        <end position="689"/>
    </location>
</feature>
<feature type="compositionally biased region" description="Low complexity" evidence="2">
    <location>
        <begin position="77"/>
        <end position="94"/>
    </location>
</feature>
<feature type="domain" description="C2H2-type" evidence="3">
    <location>
        <begin position="550"/>
        <end position="579"/>
    </location>
</feature>
<evidence type="ECO:0000259" key="3">
    <source>
        <dbReference type="PROSITE" id="PS50157"/>
    </source>
</evidence>
<dbReference type="GO" id="GO:0005634">
    <property type="term" value="C:nucleus"/>
    <property type="evidence" value="ECO:0007669"/>
    <property type="project" value="EnsemblMetazoa"/>
</dbReference>
<keyword evidence="1" id="KW-0863">Zinc-finger</keyword>
<dbReference type="GO" id="GO:0008270">
    <property type="term" value="F:zinc ion binding"/>
    <property type="evidence" value="ECO:0007669"/>
    <property type="project" value="UniProtKB-KW"/>
</dbReference>
<dbReference type="GO" id="GO:0045944">
    <property type="term" value="P:positive regulation of transcription by RNA polymerase II"/>
    <property type="evidence" value="ECO:0007669"/>
    <property type="project" value="TreeGrafter"/>
</dbReference>
<dbReference type="GO" id="GO:2000177">
    <property type="term" value="P:regulation of neural precursor cell proliferation"/>
    <property type="evidence" value="ECO:0007669"/>
    <property type="project" value="EnsemblMetazoa"/>
</dbReference>
<dbReference type="eggNOG" id="KOG4377">
    <property type="taxonomic scope" value="Eukaryota"/>
</dbReference>
<evidence type="ECO:0000256" key="2">
    <source>
        <dbReference type="SAM" id="MobiDB-lite"/>
    </source>
</evidence>
<dbReference type="PROSITE" id="PS00028">
    <property type="entry name" value="ZINC_FINGER_C2H2_1"/>
    <property type="match status" value="2"/>
</dbReference>
<dbReference type="EMBL" id="CH954181">
    <property type="protein sequence ID" value="EDV47939.1"/>
    <property type="molecule type" value="Genomic_DNA"/>
</dbReference>
<dbReference type="OrthoDB" id="10063916at2759"/>
<feature type="domain" description="C2H2-type" evidence="3">
    <location>
        <begin position="491"/>
        <end position="520"/>
    </location>
</feature>
<proteinExistence type="predicted"/>
<evidence type="ECO:0000313" key="5">
    <source>
        <dbReference type="Proteomes" id="UP000008711"/>
    </source>
</evidence>
<dbReference type="GO" id="GO:0045664">
    <property type="term" value="P:regulation of neuron differentiation"/>
    <property type="evidence" value="ECO:0007669"/>
    <property type="project" value="TreeGrafter"/>
</dbReference>
<dbReference type="GO" id="GO:0048699">
    <property type="term" value="P:generation of neurons"/>
    <property type="evidence" value="ECO:0007669"/>
    <property type="project" value="EnsemblMetazoa"/>
</dbReference>
<feature type="compositionally biased region" description="Low complexity" evidence="2">
    <location>
        <begin position="248"/>
        <end position="257"/>
    </location>
</feature>
<accession>B3P2I9</accession>
<dbReference type="AlphaFoldDB" id="B3P2I9"/>
<feature type="region of interest" description="Disordered" evidence="2">
    <location>
        <begin position="652"/>
        <end position="689"/>
    </location>
</feature>
<feature type="region of interest" description="Disordered" evidence="2">
    <location>
        <begin position="821"/>
        <end position="841"/>
    </location>
</feature>
<keyword evidence="5" id="KW-1185">Reference proteome</keyword>
<reference evidence="4 5" key="1">
    <citation type="journal article" date="2007" name="Nature">
        <title>Evolution of genes and genomes on the Drosophila phylogeny.</title>
        <authorList>
            <consortium name="Drosophila 12 Genomes Consortium"/>
            <person name="Clark A.G."/>
            <person name="Eisen M.B."/>
            <person name="Smith D.R."/>
            <person name="Bergman C.M."/>
            <person name="Oliver B."/>
            <person name="Markow T.A."/>
            <person name="Kaufman T.C."/>
            <person name="Kellis M."/>
            <person name="Gelbart W."/>
            <person name="Iyer V.N."/>
            <person name="Pollard D.A."/>
            <person name="Sackton T.B."/>
            <person name="Larracuente A.M."/>
            <person name="Singh N.D."/>
            <person name="Abad J.P."/>
            <person name="Abt D.N."/>
            <person name="Adryan B."/>
            <person name="Aguade M."/>
            <person name="Akashi H."/>
            <person name="Anderson W.W."/>
            <person name="Aquadro C.F."/>
            <person name="Ardell D.H."/>
            <person name="Arguello R."/>
            <person name="Artieri C.G."/>
            <person name="Barbash D.A."/>
            <person name="Barker D."/>
            <person name="Barsanti P."/>
            <person name="Batterham P."/>
            <person name="Batzoglou S."/>
            <person name="Begun D."/>
            <person name="Bhutkar A."/>
            <person name="Blanco E."/>
            <person name="Bosak S.A."/>
            <person name="Bradley R.K."/>
            <person name="Brand A.D."/>
            <person name="Brent M.R."/>
            <person name="Brooks A.N."/>
            <person name="Brown R.H."/>
            <person name="Butlin R.K."/>
            <person name="Caggese C."/>
            <person name="Calvi B.R."/>
            <person name="Bernardo de Carvalho A."/>
            <person name="Caspi A."/>
            <person name="Castrezana S."/>
            <person name="Celniker S.E."/>
            <person name="Chang J.L."/>
            <person name="Chapple C."/>
            <person name="Chatterji S."/>
            <person name="Chinwalla A."/>
            <person name="Civetta A."/>
            <person name="Clifton S.W."/>
            <person name="Comeron J.M."/>
            <person name="Costello J.C."/>
            <person name="Coyne J.A."/>
            <person name="Daub J."/>
            <person name="David R.G."/>
            <person name="Delcher A.L."/>
            <person name="Delehaunty K."/>
            <person name="Do C.B."/>
            <person name="Ebling H."/>
            <person name="Edwards K."/>
            <person name="Eickbush T."/>
            <person name="Evans J.D."/>
            <person name="Filipski A."/>
            <person name="Findeiss S."/>
            <person name="Freyhult E."/>
            <person name="Fulton L."/>
            <person name="Fulton R."/>
            <person name="Garcia A.C."/>
            <person name="Gardiner A."/>
            <person name="Garfield D.A."/>
            <person name="Garvin B.E."/>
            <person name="Gibson G."/>
            <person name="Gilbert D."/>
            <person name="Gnerre S."/>
            <person name="Godfrey J."/>
            <person name="Good R."/>
            <person name="Gotea V."/>
            <person name="Gravely B."/>
            <person name="Greenberg A.J."/>
            <person name="Griffiths-Jones S."/>
            <person name="Gross S."/>
            <person name="Guigo R."/>
            <person name="Gustafson E.A."/>
            <person name="Haerty W."/>
            <person name="Hahn M.W."/>
            <person name="Halligan D.L."/>
            <person name="Halpern A.L."/>
            <person name="Halter G.M."/>
            <person name="Han M.V."/>
            <person name="Heger A."/>
            <person name="Hillier L."/>
            <person name="Hinrichs A.S."/>
            <person name="Holmes I."/>
            <person name="Hoskins R.A."/>
            <person name="Hubisz M.J."/>
            <person name="Hultmark D."/>
            <person name="Huntley M.A."/>
            <person name="Jaffe D.B."/>
            <person name="Jagadeeshan S."/>
            <person name="Jeck W.R."/>
            <person name="Johnson J."/>
            <person name="Jones C.D."/>
            <person name="Jordan W.C."/>
            <person name="Karpen G.H."/>
            <person name="Kataoka E."/>
            <person name="Keightley P.D."/>
            <person name="Kheradpour P."/>
            <person name="Kirkness E.F."/>
            <person name="Koerich L.B."/>
            <person name="Kristiansen K."/>
            <person name="Kudrna D."/>
            <person name="Kulathinal R.J."/>
            <person name="Kumar S."/>
            <person name="Kwok R."/>
            <person name="Lander E."/>
            <person name="Langley C.H."/>
            <person name="Lapoint R."/>
            <person name="Lazzaro B.P."/>
            <person name="Lee S.J."/>
            <person name="Levesque L."/>
            <person name="Li R."/>
            <person name="Lin C.F."/>
            <person name="Lin M.F."/>
            <person name="Lindblad-Toh K."/>
            <person name="Llopart A."/>
            <person name="Long M."/>
            <person name="Low L."/>
            <person name="Lozovsky E."/>
            <person name="Lu J."/>
            <person name="Luo M."/>
            <person name="Machado C.A."/>
            <person name="Makalowski W."/>
            <person name="Marzo M."/>
            <person name="Matsuda M."/>
            <person name="Matzkin L."/>
            <person name="McAllister B."/>
            <person name="McBride C.S."/>
            <person name="McKernan B."/>
            <person name="McKernan K."/>
            <person name="Mendez-Lago M."/>
            <person name="Minx P."/>
            <person name="Mollenhauer M.U."/>
            <person name="Montooth K."/>
            <person name="Mount S.M."/>
            <person name="Mu X."/>
            <person name="Myers E."/>
            <person name="Negre B."/>
            <person name="Newfeld S."/>
            <person name="Nielsen R."/>
            <person name="Noor M.A."/>
            <person name="O'Grady P."/>
            <person name="Pachter L."/>
            <person name="Papaceit M."/>
            <person name="Parisi M.J."/>
            <person name="Parisi M."/>
            <person name="Parts L."/>
            <person name="Pedersen J.S."/>
            <person name="Pesole G."/>
            <person name="Phillippy A.M."/>
            <person name="Ponting C.P."/>
            <person name="Pop M."/>
            <person name="Porcelli D."/>
            <person name="Powell J.R."/>
            <person name="Prohaska S."/>
            <person name="Pruitt K."/>
            <person name="Puig M."/>
            <person name="Quesneville H."/>
            <person name="Ram K.R."/>
            <person name="Rand D."/>
            <person name="Rasmussen M.D."/>
            <person name="Reed L.K."/>
            <person name="Reenan R."/>
            <person name="Reily A."/>
            <person name="Remington K.A."/>
            <person name="Rieger T.T."/>
            <person name="Ritchie M.G."/>
            <person name="Robin C."/>
            <person name="Rogers Y.H."/>
            <person name="Rohde C."/>
            <person name="Rozas J."/>
            <person name="Rubenfield M.J."/>
            <person name="Ruiz A."/>
            <person name="Russo S."/>
            <person name="Salzberg S.L."/>
            <person name="Sanchez-Gracia A."/>
            <person name="Saranga D.J."/>
            <person name="Sato H."/>
            <person name="Schaeffer S.W."/>
            <person name="Schatz M.C."/>
            <person name="Schlenke T."/>
            <person name="Schwartz R."/>
            <person name="Segarra C."/>
            <person name="Singh R.S."/>
            <person name="Sirot L."/>
            <person name="Sirota M."/>
            <person name="Sisneros N.B."/>
            <person name="Smith C.D."/>
            <person name="Smith T.F."/>
            <person name="Spieth J."/>
            <person name="Stage D.E."/>
            <person name="Stark A."/>
            <person name="Stephan W."/>
            <person name="Strausberg R.L."/>
            <person name="Strempel S."/>
            <person name="Sturgill D."/>
            <person name="Sutton G."/>
            <person name="Sutton G.G."/>
            <person name="Tao W."/>
            <person name="Teichmann S."/>
            <person name="Tobari Y.N."/>
            <person name="Tomimura Y."/>
            <person name="Tsolas J.M."/>
            <person name="Valente V.L."/>
            <person name="Venter E."/>
            <person name="Venter J.C."/>
            <person name="Vicario S."/>
            <person name="Vieira F.G."/>
            <person name="Vilella A.J."/>
            <person name="Villasante A."/>
            <person name="Walenz B."/>
            <person name="Wang J."/>
            <person name="Wasserman M."/>
            <person name="Watts T."/>
            <person name="Wilson D."/>
            <person name="Wilson R.K."/>
            <person name="Wing R.A."/>
            <person name="Wolfner M.F."/>
            <person name="Wong A."/>
            <person name="Wong G.K."/>
            <person name="Wu C.I."/>
            <person name="Wu G."/>
            <person name="Yamamoto D."/>
            <person name="Yang H.P."/>
            <person name="Yang S.P."/>
            <person name="Yorke J.A."/>
            <person name="Yoshida K."/>
            <person name="Zdobnov E."/>
            <person name="Zhang P."/>
            <person name="Zhang Y."/>
            <person name="Zimin A.V."/>
            <person name="Baldwin J."/>
            <person name="Abdouelleil A."/>
            <person name="Abdulkadir J."/>
            <person name="Abebe A."/>
            <person name="Abera B."/>
            <person name="Abreu J."/>
            <person name="Acer S.C."/>
            <person name="Aftuck L."/>
            <person name="Alexander A."/>
            <person name="An P."/>
            <person name="Anderson E."/>
            <person name="Anderson S."/>
            <person name="Arachi H."/>
            <person name="Azer M."/>
            <person name="Bachantsang P."/>
            <person name="Barry A."/>
            <person name="Bayul T."/>
            <person name="Berlin A."/>
            <person name="Bessette D."/>
            <person name="Bloom T."/>
            <person name="Blye J."/>
            <person name="Boguslavskiy L."/>
            <person name="Bonnet C."/>
            <person name="Boukhgalter B."/>
            <person name="Bourzgui I."/>
            <person name="Brown A."/>
            <person name="Cahill P."/>
            <person name="Channer S."/>
            <person name="Cheshatsang Y."/>
            <person name="Chuda L."/>
            <person name="Citroen M."/>
            <person name="Collymore A."/>
            <person name="Cooke P."/>
            <person name="Costello M."/>
            <person name="D'Aco K."/>
            <person name="Daza R."/>
            <person name="De Haan G."/>
            <person name="DeGray S."/>
            <person name="DeMaso C."/>
            <person name="Dhargay N."/>
            <person name="Dooley K."/>
            <person name="Dooley E."/>
            <person name="Doricent M."/>
            <person name="Dorje P."/>
            <person name="Dorjee K."/>
            <person name="Dupes A."/>
            <person name="Elong R."/>
            <person name="Falk J."/>
            <person name="Farina A."/>
            <person name="Faro S."/>
            <person name="Ferguson D."/>
            <person name="Fisher S."/>
            <person name="Foley C.D."/>
            <person name="Franke A."/>
            <person name="Friedrich D."/>
            <person name="Gadbois L."/>
            <person name="Gearin G."/>
            <person name="Gearin C.R."/>
            <person name="Giannoukos G."/>
            <person name="Goode T."/>
            <person name="Graham J."/>
            <person name="Grandbois E."/>
            <person name="Grewal S."/>
            <person name="Gyaltsen K."/>
            <person name="Hafez N."/>
            <person name="Hagos B."/>
            <person name="Hall J."/>
            <person name="Henson C."/>
            <person name="Hollinger A."/>
            <person name="Honan T."/>
            <person name="Huard M.D."/>
            <person name="Hughes L."/>
            <person name="Hurhula B."/>
            <person name="Husby M.E."/>
            <person name="Kamat A."/>
            <person name="Kanga B."/>
            <person name="Kashin S."/>
            <person name="Khazanovich D."/>
            <person name="Kisner P."/>
            <person name="Lance K."/>
            <person name="Lara M."/>
            <person name="Lee W."/>
            <person name="Lennon N."/>
            <person name="Letendre F."/>
            <person name="LeVine R."/>
            <person name="Lipovsky A."/>
            <person name="Liu X."/>
            <person name="Liu J."/>
            <person name="Liu S."/>
            <person name="Lokyitsang T."/>
            <person name="Lokyitsang Y."/>
            <person name="Lubonja R."/>
            <person name="Lui A."/>
            <person name="MacDonald P."/>
            <person name="Magnisalis V."/>
            <person name="Maru K."/>
            <person name="Matthews C."/>
            <person name="McCusker W."/>
            <person name="McDonough S."/>
            <person name="Mehta T."/>
            <person name="Meldrim J."/>
            <person name="Meneus L."/>
            <person name="Mihai O."/>
            <person name="Mihalev A."/>
            <person name="Mihova T."/>
            <person name="Mittelman R."/>
            <person name="Mlenga V."/>
            <person name="Montmayeur A."/>
            <person name="Mulrain L."/>
            <person name="Navidi A."/>
            <person name="Naylor J."/>
            <person name="Negash T."/>
            <person name="Nguyen T."/>
            <person name="Nguyen N."/>
            <person name="Nicol R."/>
            <person name="Norbu C."/>
            <person name="Norbu N."/>
            <person name="Novod N."/>
            <person name="O'Neill B."/>
            <person name="Osman S."/>
            <person name="Markiewicz E."/>
            <person name="Oyono O.L."/>
            <person name="Patti C."/>
            <person name="Phunkhang P."/>
            <person name="Pierre F."/>
            <person name="Priest M."/>
            <person name="Raghuraman S."/>
            <person name="Rege F."/>
            <person name="Reyes R."/>
            <person name="Rise C."/>
            <person name="Rogov P."/>
            <person name="Ross K."/>
            <person name="Ryan E."/>
            <person name="Settipalli S."/>
            <person name="Shea T."/>
            <person name="Sherpa N."/>
            <person name="Shi L."/>
            <person name="Shih D."/>
            <person name="Sparrow T."/>
            <person name="Spaulding J."/>
            <person name="Stalker J."/>
            <person name="Stange-Thomann N."/>
            <person name="Stavropoulos S."/>
            <person name="Stone C."/>
            <person name="Strader C."/>
            <person name="Tesfaye S."/>
            <person name="Thomson T."/>
            <person name="Thoulutsang Y."/>
            <person name="Thoulutsang D."/>
            <person name="Topham K."/>
            <person name="Topping I."/>
            <person name="Tsamla T."/>
            <person name="Vassiliev H."/>
            <person name="Vo A."/>
            <person name="Wangchuk T."/>
            <person name="Wangdi T."/>
            <person name="Weiand M."/>
            <person name="Wilkinson J."/>
            <person name="Wilson A."/>
            <person name="Yadav S."/>
            <person name="Young G."/>
            <person name="Yu Q."/>
            <person name="Zembek L."/>
            <person name="Zhong D."/>
            <person name="Zimmer A."/>
            <person name="Zwirko Z."/>
            <person name="Jaffe D.B."/>
            <person name="Alvarez P."/>
            <person name="Brockman W."/>
            <person name="Butler J."/>
            <person name="Chin C."/>
            <person name="Gnerre S."/>
            <person name="Grabherr M."/>
            <person name="Kleber M."/>
            <person name="Mauceli E."/>
            <person name="MacCallum I."/>
        </authorList>
    </citation>
    <scope>NUCLEOTIDE SEQUENCE [LARGE SCALE GENOMIC DNA]</scope>
    <source>
        <strain evidence="4 5">TSC#14021-0224.01</strain>
    </source>
</reference>
<keyword evidence="1" id="KW-0862">Zinc</keyword>
<dbReference type="InterPro" id="IPR013087">
    <property type="entry name" value="Znf_C2H2_type"/>
</dbReference>